<dbReference type="InterPro" id="IPR006638">
    <property type="entry name" value="Elp3/MiaA/NifB-like_rSAM"/>
</dbReference>
<dbReference type="NCBIfam" id="TIGR03960">
    <property type="entry name" value="rSAM_fuse_unch"/>
    <property type="match status" value="1"/>
</dbReference>
<evidence type="ECO:0000313" key="4">
    <source>
        <dbReference type="Proteomes" id="UP000663722"/>
    </source>
</evidence>
<dbReference type="PANTHER" id="PTHR42731">
    <property type="entry name" value="SLL1084 PROTEIN"/>
    <property type="match status" value="1"/>
</dbReference>
<dbReference type="EMBL" id="CP061800">
    <property type="protein sequence ID" value="QTA88444.1"/>
    <property type="molecule type" value="Genomic_DNA"/>
</dbReference>
<dbReference type="Pfam" id="PF10105">
    <property type="entry name" value="DUF2344"/>
    <property type="match status" value="1"/>
</dbReference>
<evidence type="ECO:0000313" key="3">
    <source>
        <dbReference type="EMBL" id="QTA88444.1"/>
    </source>
</evidence>
<dbReference type="AlphaFoldDB" id="A0A975BMJ1"/>
<dbReference type="RefSeq" id="WP_207683208.1">
    <property type="nucleotide sequence ID" value="NZ_CP061800.1"/>
</dbReference>
<name>A0A975BMJ1_9BACT</name>
<evidence type="ECO:0000256" key="1">
    <source>
        <dbReference type="SAM" id="MobiDB-lite"/>
    </source>
</evidence>
<dbReference type="Pfam" id="PF19864">
    <property type="entry name" value="Radical_SAM_N2"/>
    <property type="match status" value="1"/>
</dbReference>
<dbReference type="SFLD" id="SFLDG01082">
    <property type="entry name" value="B12-binding_domain_containing"/>
    <property type="match status" value="1"/>
</dbReference>
<protein>
    <submittedName>
        <fullName evidence="3">Radical SAM domain-containing protein, DUF2344</fullName>
    </submittedName>
</protein>
<dbReference type="GO" id="GO:0003824">
    <property type="term" value="F:catalytic activity"/>
    <property type="evidence" value="ECO:0007669"/>
    <property type="project" value="InterPro"/>
</dbReference>
<dbReference type="CDD" id="cd01335">
    <property type="entry name" value="Radical_SAM"/>
    <property type="match status" value="1"/>
</dbReference>
<dbReference type="InterPro" id="IPR045784">
    <property type="entry name" value="Radical_SAM_N2"/>
</dbReference>
<dbReference type="InterPro" id="IPR058240">
    <property type="entry name" value="rSAM_sf"/>
</dbReference>
<dbReference type="PANTHER" id="PTHR42731:SF1">
    <property type="entry name" value="RADICAL SAM DOMAIN PROTEIN"/>
    <property type="match status" value="1"/>
</dbReference>
<dbReference type="InterPro" id="IPR023404">
    <property type="entry name" value="rSAM_horseshoe"/>
</dbReference>
<dbReference type="GO" id="GO:0051536">
    <property type="term" value="F:iron-sulfur cluster binding"/>
    <property type="evidence" value="ECO:0007669"/>
    <property type="project" value="InterPro"/>
</dbReference>
<gene>
    <name evidence="3" type="ORF">dnm_044900</name>
</gene>
<dbReference type="SUPFAM" id="SSF102114">
    <property type="entry name" value="Radical SAM enzymes"/>
    <property type="match status" value="1"/>
</dbReference>
<dbReference type="InterPro" id="IPR023862">
    <property type="entry name" value="CHP03960_rSAM"/>
</dbReference>
<accession>A0A975BMJ1</accession>
<dbReference type="NCBIfam" id="TIGR03936">
    <property type="entry name" value="sam_1_link_chp"/>
    <property type="match status" value="1"/>
</dbReference>
<evidence type="ECO:0000259" key="2">
    <source>
        <dbReference type="PROSITE" id="PS51918"/>
    </source>
</evidence>
<organism evidence="3 4">
    <name type="scientific">Desulfonema magnum</name>
    <dbReference type="NCBI Taxonomy" id="45655"/>
    <lineage>
        <taxon>Bacteria</taxon>
        <taxon>Pseudomonadati</taxon>
        <taxon>Thermodesulfobacteriota</taxon>
        <taxon>Desulfobacteria</taxon>
        <taxon>Desulfobacterales</taxon>
        <taxon>Desulfococcaceae</taxon>
        <taxon>Desulfonema</taxon>
    </lineage>
</organism>
<reference evidence="3" key="1">
    <citation type="journal article" date="2021" name="Microb. Physiol.">
        <title>Proteogenomic Insights into the Physiology of Marine, Sulfate-Reducing, Filamentous Desulfonema limicola and Desulfonema magnum.</title>
        <authorList>
            <person name="Schnaars V."/>
            <person name="Wohlbrand L."/>
            <person name="Scheve S."/>
            <person name="Hinrichs C."/>
            <person name="Reinhardt R."/>
            <person name="Rabus R."/>
        </authorList>
    </citation>
    <scope>NUCLEOTIDE SEQUENCE</scope>
    <source>
        <strain evidence="3">4be13</strain>
    </source>
</reference>
<keyword evidence="4" id="KW-1185">Reference proteome</keyword>
<dbReference type="KEGG" id="dmm:dnm_044900"/>
<dbReference type="Proteomes" id="UP000663722">
    <property type="component" value="Chromosome"/>
</dbReference>
<sequence length="847" mass="96252">MKIIQDILPLVEQPSRYLGSEINTIRKDHAQMKLRIALAFPDLYEIGTSHFGIQILYHILNAHKDIVAERVFAPGTDMEASLRTAGVPVVSHESHKPIHQFDIIGFSLLYELNYTNILTILDLANIPFFASQRDDSFPLIIAGGPCTCNPEPIADFFDAIVVGDGETVMMDMAQIWLRWKEDTDGKKERLLKMWSGIEGVYVPAFFDPEWDEHGFQTLVPRFSDYTKIKRTILSDLDNAPFPDAPIIPYGKPVHDRLRLEISRGCTRGCRFCQAGMIYRPVRERSPERLLSLSDTALGTTGYEDISLLSLSTGDYRCIAPLMEALMKRCESEHVAVSFPSLRAGTLTPELMELIKKVRKTGFTIAPEAGTQRLRDVINKNISKDDIFDTVNDAFRLGWQVIKLYFMIGLPTETDSDLEGIVDLVKELRKIKGPKGKARKGSHLNVSVTTFIPKPHTPFQWVSQLPLARSKEKIYGLQDQLKMPGIRFKWQNPEVSLLEGLWARGDRRLSSLLVTAYKKGCKFDGWSDKFRYDLWKEAISEEGIDIGFYTTRKRDMAEPLPWDHIDIGVTKDFLKKEWEKALEGKCTPDCRDGDCNTCGVCDFKRTEPKVFGKLNPEPGNRNPKPGTRNPEPGTRNPGSQPIFFKKFKVSYSKQGQAKYFGHLELVNIFLRAIRRAGIPLKYSEGFHPMPKISFEDPLPIGMESLNESFYLFVPDTVKPQAITDLNNYLPEGLVVRDCQLAIGKSLSKTFDPFVYLIRLKHGVFDEDKLKSFTELPELILTRMTRKGKLKKRDLKDIVLKIDLPDPQQLKMTVKSEPGKTARPSEIMKAVFELPEETIKQASVLKINN</sequence>
<feature type="domain" description="Radical SAM core" evidence="2">
    <location>
        <begin position="251"/>
        <end position="486"/>
    </location>
</feature>
<dbReference type="InterPro" id="IPR007197">
    <property type="entry name" value="rSAM"/>
</dbReference>
<dbReference type="Gene3D" id="3.80.30.20">
    <property type="entry name" value="tm_1862 like domain"/>
    <property type="match status" value="1"/>
</dbReference>
<dbReference type="InterPro" id="IPR018768">
    <property type="entry name" value="DUF2344"/>
</dbReference>
<feature type="region of interest" description="Disordered" evidence="1">
    <location>
        <begin position="611"/>
        <end position="639"/>
    </location>
</feature>
<proteinExistence type="predicted"/>
<dbReference type="PROSITE" id="PS51918">
    <property type="entry name" value="RADICAL_SAM"/>
    <property type="match status" value="1"/>
</dbReference>
<dbReference type="SFLD" id="SFLDS00029">
    <property type="entry name" value="Radical_SAM"/>
    <property type="match status" value="1"/>
</dbReference>
<dbReference type="SMART" id="SM00729">
    <property type="entry name" value="Elp3"/>
    <property type="match status" value="1"/>
</dbReference>
<dbReference type="Pfam" id="PF04055">
    <property type="entry name" value="Radical_SAM"/>
    <property type="match status" value="1"/>
</dbReference>